<dbReference type="FunCoup" id="E2AUX3">
    <property type="interactions" value="1758"/>
</dbReference>
<gene>
    <name evidence="3" type="ORF">EAG_02213</name>
</gene>
<dbReference type="PROSITE" id="PS52001">
    <property type="entry name" value="AD"/>
    <property type="match status" value="1"/>
</dbReference>
<dbReference type="Pfam" id="PF09793">
    <property type="entry name" value="AD"/>
    <property type="match status" value="1"/>
</dbReference>
<protein>
    <submittedName>
        <fullName evidence="3">Protein LSM12-like protein</fullName>
    </submittedName>
</protein>
<reference evidence="3 4" key="1">
    <citation type="journal article" date="2010" name="Science">
        <title>Genomic comparison of the ants Camponotus floridanus and Harpegnathos saltator.</title>
        <authorList>
            <person name="Bonasio R."/>
            <person name="Zhang G."/>
            <person name="Ye C."/>
            <person name="Mutti N.S."/>
            <person name="Fang X."/>
            <person name="Qin N."/>
            <person name="Donahue G."/>
            <person name="Yang P."/>
            <person name="Li Q."/>
            <person name="Li C."/>
            <person name="Zhang P."/>
            <person name="Huang Z."/>
            <person name="Berger S.L."/>
            <person name="Reinberg D."/>
            <person name="Wang J."/>
            <person name="Liebig J."/>
        </authorList>
    </citation>
    <scope>NUCLEOTIDE SEQUENCE [LARGE SCALE GENOMIC DNA]</scope>
    <source>
        <strain evidence="4">C129</strain>
    </source>
</reference>
<dbReference type="InterPro" id="IPR039683">
    <property type="entry name" value="Lsm12-like"/>
</dbReference>
<feature type="region of interest" description="Disordered" evidence="1">
    <location>
        <begin position="213"/>
        <end position="236"/>
    </location>
</feature>
<name>E2AUX3_CAMFO</name>
<accession>E2AUX3</accession>
<evidence type="ECO:0000313" key="3">
    <source>
        <dbReference type="EMBL" id="EFN62781.1"/>
    </source>
</evidence>
<organism evidence="4">
    <name type="scientific">Camponotus floridanus</name>
    <name type="common">Florida carpenter ant</name>
    <dbReference type="NCBI Taxonomy" id="104421"/>
    <lineage>
        <taxon>Eukaryota</taxon>
        <taxon>Metazoa</taxon>
        <taxon>Ecdysozoa</taxon>
        <taxon>Arthropoda</taxon>
        <taxon>Hexapoda</taxon>
        <taxon>Insecta</taxon>
        <taxon>Pterygota</taxon>
        <taxon>Neoptera</taxon>
        <taxon>Endopterygota</taxon>
        <taxon>Hymenoptera</taxon>
        <taxon>Apocrita</taxon>
        <taxon>Aculeata</taxon>
        <taxon>Formicoidea</taxon>
        <taxon>Formicidae</taxon>
        <taxon>Formicinae</taxon>
        <taxon>Camponotus</taxon>
    </lineage>
</organism>
<dbReference type="InParanoid" id="E2AUX3"/>
<dbReference type="EMBL" id="GL442898">
    <property type="protein sequence ID" value="EFN62781.1"/>
    <property type="molecule type" value="Genomic_DNA"/>
</dbReference>
<evidence type="ECO:0000313" key="4">
    <source>
        <dbReference type="Proteomes" id="UP000000311"/>
    </source>
</evidence>
<dbReference type="PANTHER" id="PTHR13542">
    <property type="entry name" value="LSM12 HOMOLOG"/>
    <property type="match status" value="1"/>
</dbReference>
<dbReference type="InterPro" id="IPR048478">
    <property type="entry name" value="LSM12_LSM"/>
</dbReference>
<sequence>MAGASDWFSIGSTVLCKTCHEQEIEGEVLAFDPQTKMLILSILLTKRATNRCRGRTPRLMACVRETHSVNNDGVESATTVDQCPSSSGRPSLNDVHIVNLSLVSNVQVIREVSPTTSEPPQSLNLQRLNTRVRNQVEEKKRLVMALQAGVSPEGQKLFIAISKTIQDITWNGANIVVFNNVTIRPPYKVDNVHGNTESGAYRHVKKVVEKHIKDTAQAQQQREQQQQQTQKGGELQ</sequence>
<evidence type="ECO:0000256" key="1">
    <source>
        <dbReference type="SAM" id="MobiDB-lite"/>
    </source>
</evidence>
<dbReference type="Proteomes" id="UP000000311">
    <property type="component" value="Unassembled WGS sequence"/>
</dbReference>
<dbReference type="AlphaFoldDB" id="E2AUX3"/>
<dbReference type="SMART" id="SM00995">
    <property type="entry name" value="AD"/>
    <property type="match status" value="1"/>
</dbReference>
<feature type="domain" description="AD" evidence="2">
    <location>
        <begin position="121"/>
        <end position="216"/>
    </location>
</feature>
<dbReference type="Pfam" id="PF21166">
    <property type="entry name" value="LSM12_LSM"/>
    <property type="match status" value="1"/>
</dbReference>
<feature type="compositionally biased region" description="Low complexity" evidence="1">
    <location>
        <begin position="215"/>
        <end position="230"/>
    </location>
</feature>
<evidence type="ECO:0000259" key="2">
    <source>
        <dbReference type="PROSITE" id="PS52001"/>
    </source>
</evidence>
<dbReference type="OMA" id="FEGELYC"/>
<dbReference type="STRING" id="104421.E2AUX3"/>
<proteinExistence type="predicted"/>
<dbReference type="InterPro" id="IPR047574">
    <property type="entry name" value="AD"/>
</dbReference>
<keyword evidence="4" id="KW-1185">Reference proteome</keyword>
<dbReference type="OrthoDB" id="1057137at2759"/>
<dbReference type="InterPro" id="IPR019181">
    <property type="entry name" value="LSM12_ABD"/>
</dbReference>